<dbReference type="AlphaFoldDB" id="A0A9X7C517"/>
<dbReference type="EMBL" id="NUIQ01000414">
    <property type="protein sequence ID" value="PGO56313.1"/>
    <property type="molecule type" value="Genomic_DNA"/>
</dbReference>
<gene>
    <name evidence="1" type="ORF">CN980_31880</name>
</gene>
<protein>
    <recommendedName>
        <fullName evidence="3">Transposase</fullName>
    </recommendedName>
</protein>
<dbReference type="Proteomes" id="UP000223834">
    <property type="component" value="Unassembled WGS sequence"/>
</dbReference>
<evidence type="ECO:0008006" key="3">
    <source>
        <dbReference type="Google" id="ProtNLM"/>
    </source>
</evidence>
<accession>A0A9X7C517</accession>
<reference evidence="1 2" key="1">
    <citation type="submission" date="2017-09" db="EMBL/GenBank/DDBJ databases">
        <title>Large-scale bioinformatics analysis of Bacillus genomes uncovers conserved roles of natural products in bacterial physiology.</title>
        <authorList>
            <consortium name="Agbiome Team Llc"/>
            <person name="Bleich R.M."/>
            <person name="Grubbs K.J."/>
            <person name="Santa Maria K.C."/>
            <person name="Allen S.E."/>
            <person name="Farag S."/>
            <person name="Shank E.A."/>
            <person name="Bowers A."/>
        </authorList>
    </citation>
    <scope>NUCLEOTIDE SEQUENCE [LARGE SCALE GENOMIC DNA]</scope>
    <source>
        <strain evidence="1 2">AFS049141</strain>
    </source>
</reference>
<proteinExistence type="predicted"/>
<name>A0A9X7C517_BACCE</name>
<sequence length="66" mass="7907">NFATEPDYFSDEQSLREVTRKYEISDDYILRMWIKKYNSHSKLNDTTKGRISAMTKGRKTTLDKRK</sequence>
<comment type="caution">
    <text evidence="1">The sequence shown here is derived from an EMBL/GenBank/DDBJ whole genome shotgun (WGS) entry which is preliminary data.</text>
</comment>
<evidence type="ECO:0000313" key="2">
    <source>
        <dbReference type="Proteomes" id="UP000223834"/>
    </source>
</evidence>
<feature type="non-terminal residue" evidence="1">
    <location>
        <position position="1"/>
    </location>
</feature>
<evidence type="ECO:0000313" key="1">
    <source>
        <dbReference type="EMBL" id="PGO56313.1"/>
    </source>
</evidence>
<organism evidence="1 2">
    <name type="scientific">Bacillus cereus</name>
    <dbReference type="NCBI Taxonomy" id="1396"/>
    <lineage>
        <taxon>Bacteria</taxon>
        <taxon>Bacillati</taxon>
        <taxon>Bacillota</taxon>
        <taxon>Bacilli</taxon>
        <taxon>Bacillales</taxon>
        <taxon>Bacillaceae</taxon>
        <taxon>Bacillus</taxon>
        <taxon>Bacillus cereus group</taxon>
    </lineage>
</organism>